<dbReference type="Pfam" id="PF00512">
    <property type="entry name" value="HisKA"/>
    <property type="match status" value="1"/>
</dbReference>
<evidence type="ECO:0000256" key="9">
    <source>
        <dbReference type="SAM" id="SignalP"/>
    </source>
</evidence>
<dbReference type="GO" id="GO:0009927">
    <property type="term" value="F:histidine phosphotransfer kinase activity"/>
    <property type="evidence" value="ECO:0007669"/>
    <property type="project" value="TreeGrafter"/>
</dbReference>
<dbReference type="PROSITE" id="PS50110">
    <property type="entry name" value="RESPONSE_REGULATORY"/>
    <property type="match status" value="1"/>
</dbReference>
<dbReference type="Pfam" id="PF07494">
    <property type="entry name" value="Reg_prop"/>
    <property type="match status" value="3"/>
</dbReference>
<dbReference type="OrthoDB" id="176203at2"/>
<feature type="chain" id="PRO_5001707558" description="histidine kinase" evidence="9">
    <location>
        <begin position="20"/>
        <end position="1196"/>
    </location>
</feature>
<feature type="modified residue" description="4-aspartylphosphate" evidence="7">
    <location>
        <position position="1119"/>
    </location>
</feature>
<dbReference type="InterPro" id="IPR036890">
    <property type="entry name" value="HATPase_C_sf"/>
</dbReference>
<dbReference type="Pfam" id="PF02518">
    <property type="entry name" value="HATPase_c"/>
    <property type="match status" value="1"/>
</dbReference>
<keyword evidence="4" id="KW-0808">Transferase</keyword>
<feature type="domain" description="Response regulatory" evidence="11">
    <location>
        <begin position="1070"/>
        <end position="1187"/>
    </location>
</feature>
<dbReference type="PATRIC" id="fig|1217721.7.peg.4034"/>
<dbReference type="Gene3D" id="3.40.50.2300">
    <property type="match status" value="1"/>
</dbReference>
<sequence>MLPSLLFSLVLSLGAPASAAASIPAAVQQAPVASPKHASDNEALATPQFRRYGTGEGLPSSSVYTVVQAPDGTMWFGTKSGIAQYDGVGFHAFRHVAGDPNSLFNNGISVLMFDHDGHLWAGGLEASLNRYDPATGAFRHWSHDPADPASLSSDKVWSIAQTGDGTLWVGTADGLDRMHPDGRGFDHVLVTGHTPDALGPVGALFVDARGQLWVGADNGVFRRAADGTFHPILIRSTDKPFDAWRIEGDGDEIRVSSPHGLFIVGSDDRARQVGIDELPTTNIFSSVRDRTGRMWIGTQRGLFLKDSHDAAIQAITDQPVLNGNLPGTWVWQVQLDSEGGLWIALFDGGVGYLAPGWDSVSRFTHIPDDDNSLRDSVAYAVARGRNGAIWVGERDGRVDRLWPGTGKVDHMISGLRGDVLALTEDVPGRLWITVRGELYRYANGKLDAVNGAQYGMKHPLEVELGPDGKLYARTFGEGLYRVDQDTLTVSPVSVQPAQERARWGSQLTLMNGTFWYASDGGLLRLDRSNDHFEPVPGVDDSQPVDAFDFTGDGMWIARPDGLEHYRYTDTGLALDRKINAGQGWPSINVVDLAVDQHQRVWIFGRDGLWRFDAATGQFREMGLQDGVSNGEFLRGFARMPDGMIYSPTLGGVLGFNPNRASARAEPPRVAITRIRVRRGVVVRDLPVPSSGALSIDWNDSGLIVDSRVFSYVDPAANRYRFRLAGLDNAWVDAGNHGERDLTGLPHGDYTLDVMATGADGAWAQLPRPLHIHVEAPPWTQWWAWCVYVVMVVLLAWLALQAWRRRLAARQQILLAEQRSDLAEQASAAKTQFLATLSHEIRTPMTGVMGMAELLLSTPLSRTQRDYAEAMQRSGGMLLKLVNDALDLARIEAGKLDLEVAPFDPRALIDDIVHLEQGQARAKGLRFELDLPRDLPPRMIGDALRIRQVLLNLANNALKFTERGGVTLRVRRVDEGLRFSIIDTGPGIPEASQTRLFQRFEQVTGPQRRAGSGLGLAICRELVAMMGGSIELESKVAFGSTFHVRLPLPVAQEPVTTAVSGNEAVDVPPLRVLLVEDDTIVAAVIRGLLERAGHDVCYVGNGLSALAELAQSACDVILLDLDLPGIDGFQIARLIRQREEPGKRIPIVALTARSGGDEELRAREAGMDGFLRKPLTGEQLREAIHAQVVAAREPVDG</sequence>
<keyword evidence="8" id="KW-1133">Transmembrane helix</keyword>
<protein>
    <recommendedName>
        <fullName evidence="2">histidine kinase</fullName>
        <ecNumber evidence="2">2.7.13.3</ecNumber>
    </recommendedName>
</protein>
<dbReference type="InterPro" id="IPR011110">
    <property type="entry name" value="Reg_prop"/>
</dbReference>
<evidence type="ECO:0000256" key="5">
    <source>
        <dbReference type="ARBA" id="ARBA00022777"/>
    </source>
</evidence>
<dbReference type="GO" id="GO:0005886">
    <property type="term" value="C:plasma membrane"/>
    <property type="evidence" value="ECO:0007669"/>
    <property type="project" value="TreeGrafter"/>
</dbReference>
<dbReference type="Proteomes" id="UP000027987">
    <property type="component" value="Chromosome"/>
</dbReference>
<dbReference type="CDD" id="cd17546">
    <property type="entry name" value="REC_hyHK_CKI1_RcsC-like"/>
    <property type="match status" value="1"/>
</dbReference>
<dbReference type="InterPro" id="IPR005467">
    <property type="entry name" value="His_kinase_dom"/>
</dbReference>
<dbReference type="SUPFAM" id="SSF63829">
    <property type="entry name" value="Calcium-dependent phosphotriesterase"/>
    <property type="match status" value="3"/>
</dbReference>
<dbReference type="SMART" id="SM00387">
    <property type="entry name" value="HATPase_c"/>
    <property type="match status" value="1"/>
</dbReference>
<dbReference type="InterPro" id="IPR001789">
    <property type="entry name" value="Sig_transdc_resp-reg_receiver"/>
</dbReference>
<organism evidence="12 13">
    <name type="scientific">Dyella japonica A8</name>
    <dbReference type="NCBI Taxonomy" id="1217721"/>
    <lineage>
        <taxon>Bacteria</taxon>
        <taxon>Pseudomonadati</taxon>
        <taxon>Pseudomonadota</taxon>
        <taxon>Gammaproteobacteria</taxon>
        <taxon>Lysobacterales</taxon>
        <taxon>Rhodanobacteraceae</taxon>
        <taxon>Dyella</taxon>
    </lineage>
</organism>
<dbReference type="SUPFAM" id="SSF55874">
    <property type="entry name" value="ATPase domain of HSP90 chaperone/DNA topoisomerase II/histidine kinase"/>
    <property type="match status" value="1"/>
</dbReference>
<dbReference type="HOGENOM" id="CLU_000445_28_0_6"/>
<keyword evidence="6" id="KW-0902">Two-component regulatory system</keyword>
<dbReference type="SMART" id="SM00388">
    <property type="entry name" value="HisKA"/>
    <property type="match status" value="1"/>
</dbReference>
<dbReference type="PRINTS" id="PR00344">
    <property type="entry name" value="BCTRLSENSOR"/>
</dbReference>
<keyword evidence="13" id="KW-1185">Reference proteome</keyword>
<dbReference type="InterPro" id="IPR003594">
    <property type="entry name" value="HATPase_dom"/>
</dbReference>
<evidence type="ECO:0000256" key="4">
    <source>
        <dbReference type="ARBA" id="ARBA00022679"/>
    </source>
</evidence>
<dbReference type="STRING" id="1217721.HY57_19685"/>
<feature type="domain" description="Histidine kinase" evidence="10">
    <location>
        <begin position="835"/>
        <end position="1049"/>
    </location>
</feature>
<feature type="transmembrane region" description="Helical" evidence="8">
    <location>
        <begin position="781"/>
        <end position="799"/>
    </location>
</feature>
<keyword evidence="8" id="KW-0812">Transmembrane</keyword>
<dbReference type="InterPro" id="IPR015943">
    <property type="entry name" value="WD40/YVTN_repeat-like_dom_sf"/>
</dbReference>
<gene>
    <name evidence="12" type="ORF">HY57_19685</name>
</gene>
<dbReference type="InterPro" id="IPR036097">
    <property type="entry name" value="HisK_dim/P_sf"/>
</dbReference>
<dbReference type="SUPFAM" id="SSF52172">
    <property type="entry name" value="CheY-like"/>
    <property type="match status" value="1"/>
</dbReference>
<dbReference type="InterPro" id="IPR004358">
    <property type="entry name" value="Sig_transdc_His_kin-like_C"/>
</dbReference>
<dbReference type="EMBL" id="CP008884">
    <property type="protein sequence ID" value="AIF49315.1"/>
    <property type="molecule type" value="Genomic_DNA"/>
</dbReference>
<dbReference type="PROSITE" id="PS50109">
    <property type="entry name" value="HIS_KIN"/>
    <property type="match status" value="1"/>
</dbReference>
<dbReference type="PANTHER" id="PTHR43047:SF72">
    <property type="entry name" value="OSMOSENSING HISTIDINE PROTEIN KINASE SLN1"/>
    <property type="match status" value="1"/>
</dbReference>
<dbReference type="EC" id="2.7.13.3" evidence="2"/>
<keyword evidence="9" id="KW-0732">Signal</keyword>
<dbReference type="KEGG" id="dja:HY57_19685"/>
<name>A0A075K5C5_9GAMM</name>
<dbReference type="FunFam" id="1.10.287.130:FF:000028">
    <property type="entry name" value="Hybrid signal transduction histidine kinase"/>
    <property type="match status" value="1"/>
</dbReference>
<dbReference type="InterPro" id="IPR011123">
    <property type="entry name" value="Y_Y_Y"/>
</dbReference>
<evidence type="ECO:0000313" key="13">
    <source>
        <dbReference type="Proteomes" id="UP000027987"/>
    </source>
</evidence>
<keyword evidence="3 7" id="KW-0597">Phosphoprotein</keyword>
<dbReference type="InterPro" id="IPR003661">
    <property type="entry name" value="HisK_dim/P_dom"/>
</dbReference>
<dbReference type="SMART" id="SM00448">
    <property type="entry name" value="REC"/>
    <property type="match status" value="1"/>
</dbReference>
<proteinExistence type="predicted"/>
<evidence type="ECO:0000256" key="7">
    <source>
        <dbReference type="PROSITE-ProRule" id="PRU00169"/>
    </source>
</evidence>
<dbReference type="PANTHER" id="PTHR43047">
    <property type="entry name" value="TWO-COMPONENT HISTIDINE PROTEIN KINASE"/>
    <property type="match status" value="1"/>
</dbReference>
<dbReference type="SUPFAM" id="SSF47384">
    <property type="entry name" value="Homodimeric domain of signal transducing histidine kinase"/>
    <property type="match status" value="1"/>
</dbReference>
<dbReference type="Gene3D" id="2.130.10.10">
    <property type="entry name" value="YVTN repeat-like/Quinoprotein amine dehydrogenase"/>
    <property type="match status" value="3"/>
</dbReference>
<dbReference type="FunFam" id="3.30.565.10:FF:000010">
    <property type="entry name" value="Sensor histidine kinase RcsC"/>
    <property type="match status" value="1"/>
</dbReference>
<reference evidence="12 13" key="1">
    <citation type="submission" date="2014-07" db="EMBL/GenBank/DDBJ databases">
        <title>Complete Genome Sequence of Dyella japonica Strain A8 Isolated from Malaysian Tropical Soil.</title>
        <authorList>
            <person name="Hui R.K.H."/>
            <person name="Chen J.-W."/>
            <person name="Chan K.-G."/>
            <person name="Leung F.C.C."/>
        </authorList>
    </citation>
    <scope>NUCLEOTIDE SEQUENCE [LARGE SCALE GENOMIC DNA]</scope>
    <source>
        <strain evidence="12 13">A8</strain>
    </source>
</reference>
<dbReference type="InterPro" id="IPR013783">
    <property type="entry name" value="Ig-like_fold"/>
</dbReference>
<dbReference type="CDD" id="cd16922">
    <property type="entry name" value="HATPase_EvgS-ArcB-TorS-like"/>
    <property type="match status" value="1"/>
</dbReference>
<dbReference type="Pfam" id="PF00072">
    <property type="entry name" value="Response_reg"/>
    <property type="match status" value="1"/>
</dbReference>
<dbReference type="AlphaFoldDB" id="A0A075K5C5"/>
<dbReference type="Gene3D" id="1.10.287.130">
    <property type="match status" value="1"/>
</dbReference>
<comment type="catalytic activity">
    <reaction evidence="1">
        <text>ATP + protein L-histidine = ADP + protein N-phospho-L-histidine.</text>
        <dbReference type="EC" id="2.7.13.3"/>
    </reaction>
</comment>
<dbReference type="Pfam" id="PF07495">
    <property type="entry name" value="Y_Y_Y"/>
    <property type="match status" value="1"/>
</dbReference>
<dbReference type="CDD" id="cd00082">
    <property type="entry name" value="HisKA"/>
    <property type="match status" value="1"/>
</dbReference>
<evidence type="ECO:0000313" key="12">
    <source>
        <dbReference type="EMBL" id="AIF49315.1"/>
    </source>
</evidence>
<evidence type="ECO:0000256" key="8">
    <source>
        <dbReference type="SAM" id="Phobius"/>
    </source>
</evidence>
<evidence type="ECO:0000256" key="6">
    <source>
        <dbReference type="ARBA" id="ARBA00023012"/>
    </source>
</evidence>
<evidence type="ECO:0000259" key="10">
    <source>
        <dbReference type="PROSITE" id="PS50109"/>
    </source>
</evidence>
<evidence type="ECO:0000259" key="11">
    <source>
        <dbReference type="PROSITE" id="PS50110"/>
    </source>
</evidence>
<evidence type="ECO:0000256" key="1">
    <source>
        <dbReference type="ARBA" id="ARBA00000085"/>
    </source>
</evidence>
<dbReference type="InterPro" id="IPR011006">
    <property type="entry name" value="CheY-like_superfamily"/>
</dbReference>
<dbReference type="GO" id="GO:0000155">
    <property type="term" value="F:phosphorelay sensor kinase activity"/>
    <property type="evidence" value="ECO:0007669"/>
    <property type="project" value="InterPro"/>
</dbReference>
<feature type="signal peptide" evidence="9">
    <location>
        <begin position="1"/>
        <end position="19"/>
    </location>
</feature>
<dbReference type="Gene3D" id="3.30.565.10">
    <property type="entry name" value="Histidine kinase-like ATPase, C-terminal domain"/>
    <property type="match status" value="1"/>
</dbReference>
<dbReference type="RefSeq" id="WP_019467142.1">
    <property type="nucleotide sequence ID" value="NZ_ALOY01000181.1"/>
</dbReference>
<evidence type="ECO:0000256" key="2">
    <source>
        <dbReference type="ARBA" id="ARBA00012438"/>
    </source>
</evidence>
<dbReference type="Gene3D" id="2.60.40.10">
    <property type="entry name" value="Immunoglobulins"/>
    <property type="match status" value="1"/>
</dbReference>
<evidence type="ECO:0000256" key="3">
    <source>
        <dbReference type="ARBA" id="ARBA00022553"/>
    </source>
</evidence>
<accession>A0A075K5C5</accession>
<keyword evidence="5 12" id="KW-0418">Kinase</keyword>
<keyword evidence="8" id="KW-0472">Membrane</keyword>